<dbReference type="PANTHER" id="PTHR21561:SF12">
    <property type="entry name" value="INO80 COMPLEX SUBUNIT B"/>
    <property type="match status" value="1"/>
</dbReference>
<evidence type="ECO:0000313" key="5">
    <source>
        <dbReference type="Proteomes" id="UP000327044"/>
    </source>
</evidence>
<evidence type="ECO:0000259" key="2">
    <source>
        <dbReference type="SMART" id="SM01406"/>
    </source>
</evidence>
<dbReference type="EMBL" id="GEZM01058906">
    <property type="protein sequence ID" value="JAV71629.1"/>
    <property type="molecule type" value="Transcribed_RNA"/>
</dbReference>
<dbReference type="InterPro" id="IPR029523">
    <property type="entry name" value="INO80B/Ies2"/>
</dbReference>
<feature type="non-terminal residue" evidence="3">
    <location>
        <position position="274"/>
    </location>
</feature>
<dbReference type="OrthoDB" id="2021186at2759"/>
<dbReference type="Proteomes" id="UP000327044">
    <property type="component" value="Unassembled WGS sequence"/>
</dbReference>
<feature type="compositionally biased region" description="Basic residues" evidence="1">
    <location>
        <begin position="15"/>
        <end position="24"/>
    </location>
</feature>
<dbReference type="GO" id="GO:0006338">
    <property type="term" value="P:chromatin remodeling"/>
    <property type="evidence" value="ECO:0007669"/>
    <property type="project" value="InterPro"/>
</dbReference>
<dbReference type="InParanoid" id="A0A1Y1LD94"/>
<reference evidence="4" key="3">
    <citation type="submission" date="2019-08" db="EMBL/GenBank/DDBJ databases">
        <authorList>
            <consortium name="Photinus pyralis genome working group"/>
            <person name="Fallon T.R."/>
            <person name="Sander Lower S.E."/>
            <person name="Weng J.-K."/>
        </authorList>
    </citation>
    <scope>NUCLEOTIDE SEQUENCE</scope>
    <source>
        <strain evidence="4">1611_PpyrPB1</strain>
        <tissue evidence="4">Whole body</tissue>
    </source>
</reference>
<name>A0A1Y1LD94_PHOPY</name>
<feature type="region of interest" description="Disordered" evidence="1">
    <location>
        <begin position="1"/>
        <end position="112"/>
    </location>
</feature>
<feature type="compositionally biased region" description="Basic and acidic residues" evidence="1">
    <location>
        <begin position="90"/>
        <end position="106"/>
    </location>
</feature>
<evidence type="ECO:0000256" key="1">
    <source>
        <dbReference type="SAM" id="MobiDB-lite"/>
    </source>
</evidence>
<evidence type="ECO:0000313" key="3">
    <source>
        <dbReference type="EMBL" id="JAV71629.1"/>
    </source>
</evidence>
<dbReference type="PANTHER" id="PTHR21561">
    <property type="entry name" value="INO80 COMPLEX SUBUNIT B"/>
    <property type="match status" value="1"/>
</dbReference>
<dbReference type="FunCoup" id="A0A1Y1LD94">
    <property type="interactions" value="127"/>
</dbReference>
<dbReference type="SMART" id="SM01406">
    <property type="entry name" value="PAPA-1"/>
    <property type="match status" value="1"/>
</dbReference>
<proteinExistence type="predicted"/>
<dbReference type="InterPro" id="IPR006880">
    <property type="entry name" value="INO80B_C"/>
</dbReference>
<accession>A0A1Y1LD94</accession>
<dbReference type="GO" id="GO:0031011">
    <property type="term" value="C:Ino80 complex"/>
    <property type="evidence" value="ECO:0007669"/>
    <property type="project" value="InterPro"/>
</dbReference>
<protein>
    <recommendedName>
        <fullName evidence="2">INO80 complex subunit B-like conserved region domain-containing protein</fullName>
    </recommendedName>
</protein>
<sequence>MDSKNESDSQSTPPKKSKKHRQRSPKFQPPEDDSTEDLIIAEDVSLSSSSSSSKNKIKIQTPTSTNKKRKKRDSATSSDEERWLTAIESGKLEDVDDELKKIKPKDPSLMTARQRAMYDRGTDGSPSISTPTLMSLPTGYKEKVMTAEAIQKAAIKSQKRKQLADEKREKDKKKTMERLLKKQESKTKITKPKLSKSTIPKILYIQNIDSSTITFPQDYEFPLQPKRIVYPSKVYCAMGCGNLKKYSCKFTNVPLCSFSCYKQNLARNKVLMKP</sequence>
<feature type="compositionally biased region" description="Acidic residues" evidence="1">
    <location>
        <begin position="30"/>
        <end position="40"/>
    </location>
</feature>
<reference evidence="3" key="1">
    <citation type="journal article" date="2016" name="Sci. Rep.">
        <title>Molecular characterization of firefly nuptial gifts: a multi-omics approach sheds light on postcopulatory sexual selection.</title>
        <authorList>
            <person name="Al-Wathiqui N."/>
            <person name="Fallon T.R."/>
            <person name="South A."/>
            <person name="Weng J.K."/>
            <person name="Lewis S.M."/>
        </authorList>
    </citation>
    <scope>NUCLEOTIDE SEQUENCE</scope>
</reference>
<dbReference type="AlphaFoldDB" id="A0A1Y1LD94"/>
<evidence type="ECO:0000313" key="4">
    <source>
        <dbReference type="EMBL" id="KAB0802500.1"/>
    </source>
</evidence>
<dbReference type="EMBL" id="VVIM01000002">
    <property type="protein sequence ID" value="KAB0802500.1"/>
    <property type="molecule type" value="Genomic_DNA"/>
</dbReference>
<reference evidence="4 5" key="2">
    <citation type="journal article" date="2018" name="Elife">
        <title>Firefly genomes illuminate parallel origins of bioluminescence in beetles.</title>
        <authorList>
            <person name="Fallon T.R."/>
            <person name="Lower S.E."/>
            <person name="Chang C.H."/>
            <person name="Bessho-Uehara M."/>
            <person name="Martin G.J."/>
            <person name="Bewick A.J."/>
            <person name="Behringer M."/>
            <person name="Debat H.J."/>
            <person name="Wong I."/>
            <person name="Day J.C."/>
            <person name="Suvorov A."/>
            <person name="Silva C.J."/>
            <person name="Stanger-Hall K.F."/>
            <person name="Hall D.W."/>
            <person name="Schmitz R.J."/>
            <person name="Nelson D.R."/>
            <person name="Lewis S.M."/>
            <person name="Shigenobu S."/>
            <person name="Bybee S.M."/>
            <person name="Larracuente A.M."/>
            <person name="Oba Y."/>
            <person name="Weng J.K."/>
        </authorList>
    </citation>
    <scope>NUCLEOTIDE SEQUENCE [LARGE SCALE GENOMIC DNA]</scope>
    <source>
        <strain evidence="4">1611_PpyrPB1</strain>
        <tissue evidence="4">Whole body</tissue>
    </source>
</reference>
<gene>
    <name evidence="4" type="ORF">PPYR_04686</name>
</gene>
<keyword evidence="5" id="KW-1185">Reference proteome</keyword>
<organism evidence="3">
    <name type="scientific">Photinus pyralis</name>
    <name type="common">Common eastern firefly</name>
    <name type="synonym">Lampyris pyralis</name>
    <dbReference type="NCBI Taxonomy" id="7054"/>
    <lineage>
        <taxon>Eukaryota</taxon>
        <taxon>Metazoa</taxon>
        <taxon>Ecdysozoa</taxon>
        <taxon>Arthropoda</taxon>
        <taxon>Hexapoda</taxon>
        <taxon>Insecta</taxon>
        <taxon>Pterygota</taxon>
        <taxon>Neoptera</taxon>
        <taxon>Endopterygota</taxon>
        <taxon>Coleoptera</taxon>
        <taxon>Polyphaga</taxon>
        <taxon>Elateriformia</taxon>
        <taxon>Elateroidea</taxon>
        <taxon>Lampyridae</taxon>
        <taxon>Lampyrinae</taxon>
        <taxon>Photinus</taxon>
    </lineage>
</organism>
<feature type="domain" description="INO80 complex subunit B-like conserved region" evidence="2">
    <location>
        <begin position="148"/>
        <end position="219"/>
    </location>
</feature>